<evidence type="ECO:0000313" key="1">
    <source>
        <dbReference type="EMBL" id="KNY29244.1"/>
    </source>
</evidence>
<dbReference type="InterPro" id="IPR036638">
    <property type="entry name" value="HLH_DNA-bd_sf"/>
</dbReference>
<dbReference type="Pfam" id="PF09388">
    <property type="entry name" value="SpoOE-like"/>
    <property type="match status" value="1"/>
</dbReference>
<comment type="caution">
    <text evidence="1">The sequence shown here is derived from an EMBL/GenBank/DDBJ whole genome shotgun (WGS) entry which is preliminary data.</text>
</comment>
<dbReference type="EMBL" id="LGTC01000001">
    <property type="protein sequence ID" value="KNY29244.1"/>
    <property type="molecule type" value="Genomic_DNA"/>
</dbReference>
<dbReference type="AlphaFoldDB" id="A0A0L6JU56"/>
<dbReference type="InterPro" id="IPR018540">
    <property type="entry name" value="Spo0E-like"/>
</dbReference>
<organism evidence="1 2">
    <name type="scientific">Pseudobacteroides cellulosolvens ATCC 35603 = DSM 2933</name>
    <dbReference type="NCBI Taxonomy" id="398512"/>
    <lineage>
        <taxon>Bacteria</taxon>
        <taxon>Bacillati</taxon>
        <taxon>Bacillota</taxon>
        <taxon>Clostridia</taxon>
        <taxon>Eubacteriales</taxon>
        <taxon>Oscillospiraceae</taxon>
        <taxon>Pseudobacteroides</taxon>
    </lineage>
</organism>
<evidence type="ECO:0000313" key="2">
    <source>
        <dbReference type="Proteomes" id="UP000036923"/>
    </source>
</evidence>
<dbReference type="SUPFAM" id="SSF140500">
    <property type="entry name" value="BAS1536-like"/>
    <property type="match status" value="1"/>
</dbReference>
<dbReference type="InterPro" id="IPR037208">
    <property type="entry name" value="Spo0E-like_sf"/>
</dbReference>
<sequence>MEILKRGNTLENRIRKKQEKVNRYISLHGIGNTEELLELSRELDVLILSWLKKKRVSDKI</sequence>
<proteinExistence type="predicted"/>
<evidence type="ECO:0008006" key="3">
    <source>
        <dbReference type="Google" id="ProtNLM"/>
    </source>
</evidence>
<gene>
    <name evidence="1" type="ORF">Bccel_4518</name>
</gene>
<reference evidence="2" key="1">
    <citation type="submission" date="2015-07" db="EMBL/GenBank/DDBJ databases">
        <title>Near-Complete Genome Sequence of the Cellulolytic Bacterium Bacteroides (Pseudobacteroides) cellulosolvens ATCC 35603.</title>
        <authorList>
            <person name="Dassa B."/>
            <person name="Utturkar S.M."/>
            <person name="Klingeman D.M."/>
            <person name="Hurt R.A."/>
            <person name="Keller M."/>
            <person name="Xu J."/>
            <person name="Reddy Y.H.K."/>
            <person name="Borovok I."/>
            <person name="Grinberg I.R."/>
            <person name="Lamed R."/>
            <person name="Zhivin O."/>
            <person name="Bayer E.A."/>
            <person name="Brown S.D."/>
        </authorList>
    </citation>
    <scope>NUCLEOTIDE SEQUENCE [LARGE SCALE GENOMIC DNA]</scope>
    <source>
        <strain evidence="2">DSM 2933</strain>
    </source>
</reference>
<dbReference type="GO" id="GO:0046983">
    <property type="term" value="F:protein dimerization activity"/>
    <property type="evidence" value="ECO:0007669"/>
    <property type="project" value="InterPro"/>
</dbReference>
<accession>A0A0L6JU56</accession>
<dbReference type="Proteomes" id="UP000036923">
    <property type="component" value="Unassembled WGS sequence"/>
</dbReference>
<keyword evidence="2" id="KW-1185">Reference proteome</keyword>
<name>A0A0L6JU56_9FIRM</name>
<protein>
    <recommendedName>
        <fullName evidence="3">Sporulation stage 0, Spo0E-like regulatory phosphatase</fullName>
    </recommendedName>
</protein>
<dbReference type="Gene3D" id="4.10.280.10">
    <property type="entry name" value="Helix-loop-helix DNA-binding domain"/>
    <property type="match status" value="1"/>
</dbReference>
<dbReference type="GO" id="GO:0043937">
    <property type="term" value="P:regulation of sporulation"/>
    <property type="evidence" value="ECO:0007669"/>
    <property type="project" value="InterPro"/>
</dbReference>